<organism evidence="1 2">
    <name type="scientific">Glossina palpalis gambiensis</name>
    <dbReference type="NCBI Taxonomy" id="67801"/>
    <lineage>
        <taxon>Eukaryota</taxon>
        <taxon>Metazoa</taxon>
        <taxon>Ecdysozoa</taxon>
        <taxon>Arthropoda</taxon>
        <taxon>Hexapoda</taxon>
        <taxon>Insecta</taxon>
        <taxon>Pterygota</taxon>
        <taxon>Neoptera</taxon>
        <taxon>Endopterygota</taxon>
        <taxon>Diptera</taxon>
        <taxon>Brachycera</taxon>
        <taxon>Muscomorpha</taxon>
        <taxon>Hippoboscoidea</taxon>
        <taxon>Glossinidae</taxon>
        <taxon>Glossina</taxon>
    </lineage>
</organism>
<dbReference type="EnsemblMetazoa" id="GPPI041984-RA">
    <property type="protein sequence ID" value="GPPI041984-PA"/>
    <property type="gene ID" value="GPPI041984"/>
</dbReference>
<dbReference type="AlphaFoldDB" id="A0A1B0BVP6"/>
<reference evidence="2" key="1">
    <citation type="submission" date="2015-01" db="EMBL/GenBank/DDBJ databases">
        <authorList>
            <person name="Aksoy S."/>
            <person name="Warren W."/>
            <person name="Wilson R.K."/>
        </authorList>
    </citation>
    <scope>NUCLEOTIDE SEQUENCE [LARGE SCALE GENOMIC DNA]</scope>
    <source>
        <strain evidence="2">IAEA</strain>
    </source>
</reference>
<evidence type="ECO:0000313" key="1">
    <source>
        <dbReference type="EnsemblMetazoa" id="GPPI041984-PA"/>
    </source>
</evidence>
<name>A0A1B0BVP6_9MUSC</name>
<dbReference type="Proteomes" id="UP000092460">
    <property type="component" value="Unassembled WGS sequence"/>
</dbReference>
<protein>
    <submittedName>
        <fullName evidence="1">Uncharacterized protein</fullName>
    </submittedName>
</protein>
<dbReference type="VEuPathDB" id="VectorBase:GPPI041984"/>
<dbReference type="EMBL" id="JXJN01021396">
    <property type="status" value="NOT_ANNOTATED_CDS"/>
    <property type="molecule type" value="Genomic_DNA"/>
</dbReference>
<accession>A0A1B0BVP6</accession>
<sequence length="210" mass="24622">MHTHTHKHACAPKIEGNAFLRIKLTSLRSIREHSSHEKLEATLLKETLLQFLSLCSSMNELTTLRPCRWCSTEGCVDFLPNLNYQCIKLEIYAYFEQNEIDRRKCTENESGEEKTTHIAFITYKPHGYMNVVRLLIEAMKRLHDLLQLTFMQETVFPFVFLGNTLQPKVRLVVADALIRRFLSKTIRPVVRLGNYNKQNPRFFLIHLQDN</sequence>
<proteinExistence type="predicted"/>
<evidence type="ECO:0000313" key="2">
    <source>
        <dbReference type="Proteomes" id="UP000092460"/>
    </source>
</evidence>
<keyword evidence="2" id="KW-1185">Reference proteome</keyword>
<reference evidence="1" key="2">
    <citation type="submission" date="2020-05" db="UniProtKB">
        <authorList>
            <consortium name="EnsemblMetazoa"/>
        </authorList>
    </citation>
    <scope>IDENTIFICATION</scope>
    <source>
        <strain evidence="1">IAEA</strain>
    </source>
</reference>